<sequence>VFLESLNRLNRDKNLHKNVLAFINVPGWVGDPREDLQGRLKSKEKFDTPLEVPFITHWLHNMTHDQVLDMLKYLGMGNRPEDKVKVIFVPCYLNGRDGIMNKEYYDILLGQDLSVYASYYEPWGYTPLESVAFHVPTITTDLAGFGLWVNSLKNQHGINDGVEVLHRSDYNYSEVADGIKDTITLFADKTEKEVKEIRKRAAEVAEQALWKHFIQYYYEAYDIALRNAMKRQLS</sequence>
<organism evidence="3 4">
    <name type="scientific">Bacteroides xylanisolvens</name>
    <dbReference type="NCBI Taxonomy" id="371601"/>
    <lineage>
        <taxon>Bacteria</taxon>
        <taxon>Pseudomonadati</taxon>
        <taxon>Bacteroidota</taxon>
        <taxon>Bacteroidia</taxon>
        <taxon>Bacteroidales</taxon>
        <taxon>Bacteroidaceae</taxon>
        <taxon>Bacteroides</taxon>
    </lineage>
</organism>
<keyword evidence="1" id="KW-0328">Glycosyltransferase</keyword>
<gene>
    <name evidence="3" type="ORF">K8V07_17935</name>
</gene>
<dbReference type="GO" id="GO:0005737">
    <property type="term" value="C:cytoplasm"/>
    <property type="evidence" value="ECO:0007669"/>
    <property type="project" value="TreeGrafter"/>
</dbReference>
<dbReference type="Gene3D" id="3.40.50.2000">
    <property type="entry name" value="Glycogen Phosphorylase B"/>
    <property type="match status" value="1"/>
</dbReference>
<keyword evidence="2 3" id="KW-0808">Transferase</keyword>
<feature type="non-terminal residue" evidence="3">
    <location>
        <position position="1"/>
    </location>
</feature>
<dbReference type="GO" id="GO:0004373">
    <property type="term" value="F:alpha-1,4-glucan glucosyltransferase (UDP-glucose donor) activity"/>
    <property type="evidence" value="ECO:0007669"/>
    <property type="project" value="InterPro"/>
</dbReference>
<evidence type="ECO:0000256" key="1">
    <source>
        <dbReference type="ARBA" id="ARBA00022676"/>
    </source>
</evidence>
<name>A0A921LIF0_9BACE</name>
<dbReference type="AlphaFoldDB" id="A0A921LIF0"/>
<dbReference type="EMBL" id="DYVL01000196">
    <property type="protein sequence ID" value="HJG13793.1"/>
    <property type="molecule type" value="Genomic_DNA"/>
</dbReference>
<comment type="caution">
    <text evidence="3">The sequence shown here is derived from an EMBL/GenBank/DDBJ whole genome shotgun (WGS) entry which is preliminary data.</text>
</comment>
<dbReference type="Proteomes" id="UP000747074">
    <property type="component" value="Unassembled WGS sequence"/>
</dbReference>
<reference evidence="3" key="2">
    <citation type="submission" date="2021-09" db="EMBL/GenBank/DDBJ databases">
        <authorList>
            <person name="Gilroy R."/>
        </authorList>
    </citation>
    <scope>NUCLEOTIDE SEQUENCE</scope>
    <source>
        <strain evidence="3">CHK154-13316</strain>
    </source>
</reference>
<evidence type="ECO:0000256" key="2">
    <source>
        <dbReference type="ARBA" id="ARBA00022679"/>
    </source>
</evidence>
<dbReference type="SUPFAM" id="SSF53756">
    <property type="entry name" value="UDP-Glycosyltransferase/glycogen phosphorylase"/>
    <property type="match status" value="1"/>
</dbReference>
<dbReference type="Pfam" id="PF05693">
    <property type="entry name" value="Glycogen_syn"/>
    <property type="match status" value="1"/>
</dbReference>
<dbReference type="PANTHER" id="PTHR10176:SF3">
    <property type="entry name" value="GLYCOGEN [STARCH] SYNTHASE"/>
    <property type="match status" value="1"/>
</dbReference>
<evidence type="ECO:0000313" key="3">
    <source>
        <dbReference type="EMBL" id="HJG13793.1"/>
    </source>
</evidence>
<evidence type="ECO:0000313" key="4">
    <source>
        <dbReference type="Proteomes" id="UP000747074"/>
    </source>
</evidence>
<protein>
    <submittedName>
        <fullName evidence="3">Glycosyl transferase</fullName>
    </submittedName>
</protein>
<accession>A0A921LIF0</accession>
<dbReference type="PANTHER" id="PTHR10176">
    <property type="entry name" value="GLYCOGEN SYNTHASE"/>
    <property type="match status" value="1"/>
</dbReference>
<dbReference type="InterPro" id="IPR008631">
    <property type="entry name" value="Glycogen_synth"/>
</dbReference>
<dbReference type="GO" id="GO:0005978">
    <property type="term" value="P:glycogen biosynthetic process"/>
    <property type="evidence" value="ECO:0007669"/>
    <property type="project" value="InterPro"/>
</dbReference>
<proteinExistence type="predicted"/>
<reference evidence="3" key="1">
    <citation type="journal article" date="2021" name="PeerJ">
        <title>Extensive microbial diversity within the chicken gut microbiome revealed by metagenomics and culture.</title>
        <authorList>
            <person name="Gilroy R."/>
            <person name="Ravi A."/>
            <person name="Getino M."/>
            <person name="Pursley I."/>
            <person name="Horton D.L."/>
            <person name="Alikhan N.F."/>
            <person name="Baker D."/>
            <person name="Gharbi K."/>
            <person name="Hall N."/>
            <person name="Watson M."/>
            <person name="Adriaenssens E.M."/>
            <person name="Foster-Nyarko E."/>
            <person name="Jarju S."/>
            <person name="Secka A."/>
            <person name="Antonio M."/>
            <person name="Oren A."/>
            <person name="Chaudhuri R.R."/>
            <person name="La Ragione R."/>
            <person name="Hildebrand F."/>
            <person name="Pallen M.J."/>
        </authorList>
    </citation>
    <scope>NUCLEOTIDE SEQUENCE</scope>
    <source>
        <strain evidence="3">CHK154-13316</strain>
    </source>
</reference>